<evidence type="ECO:0000256" key="2">
    <source>
        <dbReference type="ARBA" id="ARBA00022763"/>
    </source>
</evidence>
<dbReference type="InterPro" id="IPR001126">
    <property type="entry name" value="UmuC"/>
</dbReference>
<dbReference type="GO" id="GO:0003887">
    <property type="term" value="F:DNA-directed DNA polymerase activity"/>
    <property type="evidence" value="ECO:0007669"/>
    <property type="project" value="TreeGrafter"/>
</dbReference>
<evidence type="ECO:0000259" key="6">
    <source>
        <dbReference type="PROSITE" id="PS50173"/>
    </source>
</evidence>
<dbReference type="InterPro" id="IPR043502">
    <property type="entry name" value="DNA/RNA_pol_sf"/>
</dbReference>
<dbReference type="InterPro" id="IPR036775">
    <property type="entry name" value="DNA_pol_Y-fam_lit_finger_sf"/>
</dbReference>
<dbReference type="CDD" id="cd01700">
    <property type="entry name" value="PolY_Pol_V_umuC"/>
    <property type="match status" value="1"/>
</dbReference>
<dbReference type="EMBL" id="JACHXP010000009">
    <property type="protein sequence ID" value="MBB3190920.1"/>
    <property type="molecule type" value="Genomic_DNA"/>
</dbReference>
<dbReference type="Gene3D" id="3.40.1170.60">
    <property type="match status" value="1"/>
</dbReference>
<proteinExistence type="inferred from homology"/>
<evidence type="ECO:0000256" key="4">
    <source>
        <dbReference type="ARBA" id="ARBA00023204"/>
    </source>
</evidence>
<dbReference type="InterPro" id="IPR017961">
    <property type="entry name" value="DNA_pol_Y-fam_little_finger"/>
</dbReference>
<dbReference type="Gene3D" id="1.10.150.20">
    <property type="entry name" value="5' to 3' exonuclease, C-terminal subdomain"/>
    <property type="match status" value="1"/>
</dbReference>
<gene>
    <name evidence="7" type="ORF">FHR94_002161</name>
</gene>
<dbReference type="InterPro" id="IPR043128">
    <property type="entry name" value="Rev_trsase/Diguanyl_cyclase"/>
</dbReference>
<sequence length="424" mass="48114">MIALVDCNNFYVSCERVFDPRLEGRPVGVLSNNDGCVIARSNELKALGVEMGAALHLLPPYIRRRAVLLSSNYALYGDMSKRVTQTLAEFSPHVEVYSIDESFVGFQGFDPATLEERGHRLRQTVRQWTGIPVSVGLAPTRVLAKVANHAAKKLPAYGGVCKLEVDNPATRTILRQLPVTELWGVARRTGERLALMSIETAWQLREADPKRIRRAFSVVMERIVWELRGHPAITLDDMAAPKQQIMVSRSFGRMTGDLVDLREALRQHTARAGEKLRRQGSVTSAVMVFINTNRFQLEHPQYRNSVVVPLPRPTDDSREIAHAAARGLEAIFLKGYRYQKIGVMLLDLSTDTHRQLSLDETPQSEAARQRRQRLMATMDRLNRELCRDAVRLGLPRKGNAWGLRCERRTPRYTTRWEELVRVKA</sequence>
<evidence type="ECO:0000313" key="7">
    <source>
        <dbReference type="EMBL" id="MBB3190920.1"/>
    </source>
</evidence>
<reference evidence="7 8" key="1">
    <citation type="submission" date="2020-08" db="EMBL/GenBank/DDBJ databases">
        <title>Genomic Encyclopedia of Type Strains, Phase III (KMG-III): the genomes of soil and plant-associated and newly described type strains.</title>
        <authorList>
            <person name="Whitman W."/>
        </authorList>
    </citation>
    <scope>NUCLEOTIDE SEQUENCE [LARGE SCALE GENOMIC DNA]</scope>
    <source>
        <strain evidence="7 8">CECT 7282</strain>
    </source>
</reference>
<dbReference type="AlphaFoldDB" id="A0A839VAC8"/>
<dbReference type="PROSITE" id="PS50173">
    <property type="entry name" value="UMUC"/>
    <property type="match status" value="1"/>
</dbReference>
<organism evidence="7 8">
    <name type="scientific">Halomonas cerina</name>
    <dbReference type="NCBI Taxonomy" id="447424"/>
    <lineage>
        <taxon>Bacteria</taxon>
        <taxon>Pseudomonadati</taxon>
        <taxon>Pseudomonadota</taxon>
        <taxon>Gammaproteobacteria</taxon>
        <taxon>Oceanospirillales</taxon>
        <taxon>Halomonadaceae</taxon>
        <taxon>Halomonas</taxon>
    </lineage>
</organism>
<comment type="caution">
    <text evidence="7">The sequence shown here is derived from an EMBL/GenBank/DDBJ whole genome shotgun (WGS) entry which is preliminary data.</text>
</comment>
<dbReference type="Pfam" id="PF13438">
    <property type="entry name" value="DUF4113"/>
    <property type="match status" value="1"/>
</dbReference>
<evidence type="ECO:0000256" key="3">
    <source>
        <dbReference type="ARBA" id="ARBA00023199"/>
    </source>
</evidence>
<comment type="similarity">
    <text evidence="1">Belongs to the DNA polymerase type-Y family.</text>
</comment>
<dbReference type="Proteomes" id="UP000547614">
    <property type="component" value="Unassembled WGS sequence"/>
</dbReference>
<accession>A0A839VAC8</accession>
<dbReference type="GO" id="GO:0006281">
    <property type="term" value="P:DNA repair"/>
    <property type="evidence" value="ECO:0007669"/>
    <property type="project" value="UniProtKB-KW"/>
</dbReference>
<evidence type="ECO:0000256" key="1">
    <source>
        <dbReference type="ARBA" id="ARBA00010945"/>
    </source>
</evidence>
<feature type="domain" description="UmuC" evidence="6">
    <location>
        <begin position="2"/>
        <end position="186"/>
    </location>
</feature>
<keyword evidence="2" id="KW-0227">DNA damage</keyword>
<keyword evidence="8" id="KW-1185">Reference proteome</keyword>
<evidence type="ECO:0000313" key="8">
    <source>
        <dbReference type="Proteomes" id="UP000547614"/>
    </source>
</evidence>
<protein>
    <submittedName>
        <fullName evidence="7">DNA polymerase V</fullName>
    </submittedName>
</protein>
<dbReference type="Gene3D" id="3.30.1490.100">
    <property type="entry name" value="DNA polymerase, Y-family, little finger domain"/>
    <property type="match status" value="1"/>
</dbReference>
<dbReference type="GO" id="GO:0005829">
    <property type="term" value="C:cytosol"/>
    <property type="evidence" value="ECO:0007669"/>
    <property type="project" value="TreeGrafter"/>
</dbReference>
<dbReference type="PANTHER" id="PTHR11076">
    <property type="entry name" value="DNA REPAIR POLYMERASE UMUC / TRANSFERASE FAMILY MEMBER"/>
    <property type="match status" value="1"/>
</dbReference>
<dbReference type="InterPro" id="IPR025188">
    <property type="entry name" value="DUF4113"/>
</dbReference>
<dbReference type="Gene3D" id="3.30.70.270">
    <property type="match status" value="1"/>
</dbReference>
<dbReference type="GO" id="GO:0003684">
    <property type="term" value="F:damaged DNA binding"/>
    <property type="evidence" value="ECO:0007669"/>
    <property type="project" value="InterPro"/>
</dbReference>
<keyword evidence="4" id="KW-0234">DNA repair</keyword>
<dbReference type="GO" id="GO:0042276">
    <property type="term" value="P:error-prone translesion synthesis"/>
    <property type="evidence" value="ECO:0007669"/>
    <property type="project" value="TreeGrafter"/>
</dbReference>
<dbReference type="GO" id="GO:0009432">
    <property type="term" value="P:SOS response"/>
    <property type="evidence" value="ECO:0007669"/>
    <property type="project" value="UniProtKB-KW"/>
</dbReference>
<keyword evidence="3" id="KW-0741">SOS mutagenesis</keyword>
<dbReference type="Pfam" id="PF00817">
    <property type="entry name" value="IMS"/>
    <property type="match status" value="1"/>
</dbReference>
<dbReference type="RefSeq" id="WP_183325713.1">
    <property type="nucleotide sequence ID" value="NZ_JACHXP010000009.1"/>
</dbReference>
<dbReference type="PANTHER" id="PTHR11076:SF34">
    <property type="entry name" value="PROTEIN UMUC"/>
    <property type="match status" value="1"/>
</dbReference>
<name>A0A839VAC8_9GAMM</name>
<dbReference type="InterPro" id="IPR050116">
    <property type="entry name" value="DNA_polymerase-Y"/>
</dbReference>
<dbReference type="SUPFAM" id="SSF56672">
    <property type="entry name" value="DNA/RNA polymerases"/>
    <property type="match status" value="1"/>
</dbReference>
<dbReference type="Pfam" id="PF11799">
    <property type="entry name" value="IMS_C"/>
    <property type="match status" value="1"/>
</dbReference>
<evidence type="ECO:0000256" key="5">
    <source>
        <dbReference type="ARBA" id="ARBA00023236"/>
    </source>
</evidence>
<keyword evidence="5" id="KW-0742">SOS response</keyword>